<comment type="similarity">
    <text evidence="2">In the C-terminal section; belongs to the class-I pyridoxal-phosphate-dependent aminotransferase family.</text>
</comment>
<evidence type="ECO:0000313" key="9">
    <source>
        <dbReference type="EMBL" id="MFC3883969.1"/>
    </source>
</evidence>
<keyword evidence="6" id="KW-0238">DNA-binding</keyword>
<name>A0ABV8B2X0_9BACI</name>
<dbReference type="PANTHER" id="PTHR46577:SF1">
    <property type="entry name" value="HTH-TYPE TRANSCRIPTIONAL REGULATORY PROTEIN GABR"/>
    <property type="match status" value="1"/>
</dbReference>
<evidence type="ECO:0000256" key="6">
    <source>
        <dbReference type="ARBA" id="ARBA00023125"/>
    </source>
</evidence>
<dbReference type="Pfam" id="PF00155">
    <property type="entry name" value="Aminotran_1_2"/>
    <property type="match status" value="1"/>
</dbReference>
<organism evidence="9 10">
    <name type="scientific">Bacillus songklensis</name>
    <dbReference type="NCBI Taxonomy" id="1069116"/>
    <lineage>
        <taxon>Bacteria</taxon>
        <taxon>Bacillati</taxon>
        <taxon>Bacillota</taxon>
        <taxon>Bacilli</taxon>
        <taxon>Bacillales</taxon>
        <taxon>Bacillaceae</taxon>
        <taxon>Bacillus</taxon>
    </lineage>
</organism>
<dbReference type="PROSITE" id="PS50949">
    <property type="entry name" value="HTH_GNTR"/>
    <property type="match status" value="1"/>
</dbReference>
<dbReference type="Proteomes" id="UP001595752">
    <property type="component" value="Unassembled WGS sequence"/>
</dbReference>
<reference evidence="10" key="1">
    <citation type="journal article" date="2019" name="Int. J. Syst. Evol. Microbiol.">
        <title>The Global Catalogue of Microorganisms (GCM) 10K type strain sequencing project: providing services to taxonomists for standard genome sequencing and annotation.</title>
        <authorList>
            <consortium name="The Broad Institute Genomics Platform"/>
            <consortium name="The Broad Institute Genome Sequencing Center for Infectious Disease"/>
            <person name="Wu L."/>
            <person name="Ma J."/>
        </authorList>
    </citation>
    <scope>NUCLEOTIDE SEQUENCE [LARGE SCALE GENOMIC DNA]</scope>
    <source>
        <strain evidence="10">CCUG 61889</strain>
    </source>
</reference>
<sequence>MHILSPQLSKEHSLPLYVQLYEQIKHDIINKSLPVGSKLPSIRDLSKHLRISRNTVETAYQQLLAEGYITSRPKSGMYVKELELDVLQQETKPFPYQHTKNTPILDGPEIDFEYGSIDMNAFPMKLWKKYSNQAYKQEMEEAKSYGHHKGENHLRREIARYLYHARGVRCSAEQIIITSGTQHSLNLLCETVFKNCDQFAIENPGYDRARYIFENHRFMVTPISLDEDGLCTDDLRNSNAKIVYVTPSHQYPCGMVMPFKRRLELLQWAGETNGYIIEDDYDGEFRYEGRPIPALKELDQHDKIIYLGTFSKMLLPSLRISYIVLPPRLLQSYSAAFEAYIPTVPRVIQNTLYYFMRDGEWDRHVRRMRLLYQKKHSVLVNALTKHLEEAAEIVGEKAGLHLLIKVNSQLGEQALIEMAAAAGVRVYSIEKYRIQQSTDGKPLLLLGFSKMPIDQIEDGIKRLKEAWFA</sequence>
<dbReference type="SMART" id="SM00345">
    <property type="entry name" value="HTH_GNTR"/>
    <property type="match status" value="1"/>
</dbReference>
<dbReference type="GO" id="GO:0008483">
    <property type="term" value="F:transaminase activity"/>
    <property type="evidence" value="ECO:0007669"/>
    <property type="project" value="UniProtKB-KW"/>
</dbReference>
<keyword evidence="3 9" id="KW-0808">Transferase</keyword>
<dbReference type="Gene3D" id="1.10.10.10">
    <property type="entry name" value="Winged helix-like DNA-binding domain superfamily/Winged helix DNA-binding domain"/>
    <property type="match status" value="1"/>
</dbReference>
<dbReference type="CDD" id="cd00609">
    <property type="entry name" value="AAT_like"/>
    <property type="match status" value="1"/>
</dbReference>
<dbReference type="InterPro" id="IPR036388">
    <property type="entry name" value="WH-like_DNA-bd_sf"/>
</dbReference>
<dbReference type="InterPro" id="IPR004839">
    <property type="entry name" value="Aminotransferase_I/II_large"/>
</dbReference>
<evidence type="ECO:0000256" key="3">
    <source>
        <dbReference type="ARBA" id="ARBA00022576"/>
    </source>
</evidence>
<accession>A0ABV8B2X0</accession>
<evidence type="ECO:0000256" key="2">
    <source>
        <dbReference type="ARBA" id="ARBA00005384"/>
    </source>
</evidence>
<dbReference type="RefSeq" id="WP_377914972.1">
    <property type="nucleotide sequence ID" value="NZ_JBHRZT010000044.1"/>
</dbReference>
<dbReference type="SUPFAM" id="SSF53383">
    <property type="entry name" value="PLP-dependent transferases"/>
    <property type="match status" value="1"/>
</dbReference>
<dbReference type="Pfam" id="PF00392">
    <property type="entry name" value="GntR"/>
    <property type="match status" value="1"/>
</dbReference>
<dbReference type="SUPFAM" id="SSF46785">
    <property type="entry name" value="Winged helix' DNA-binding domain"/>
    <property type="match status" value="1"/>
</dbReference>
<feature type="domain" description="HTH gntR-type" evidence="8">
    <location>
        <begin position="14"/>
        <end position="82"/>
    </location>
</feature>
<keyword evidence="10" id="KW-1185">Reference proteome</keyword>
<evidence type="ECO:0000256" key="1">
    <source>
        <dbReference type="ARBA" id="ARBA00001933"/>
    </source>
</evidence>
<evidence type="ECO:0000256" key="7">
    <source>
        <dbReference type="ARBA" id="ARBA00023163"/>
    </source>
</evidence>
<dbReference type="PANTHER" id="PTHR46577">
    <property type="entry name" value="HTH-TYPE TRANSCRIPTIONAL REGULATORY PROTEIN GABR"/>
    <property type="match status" value="1"/>
</dbReference>
<keyword evidence="5" id="KW-0805">Transcription regulation</keyword>
<comment type="caution">
    <text evidence="9">The sequence shown here is derived from an EMBL/GenBank/DDBJ whole genome shotgun (WGS) entry which is preliminary data.</text>
</comment>
<protein>
    <submittedName>
        <fullName evidence="9">PLP-dependent aminotransferase family protein</fullName>
    </submittedName>
</protein>
<gene>
    <name evidence="9" type="ORF">ACFOU2_10910</name>
</gene>
<keyword evidence="3 9" id="KW-0032">Aminotransferase</keyword>
<comment type="cofactor">
    <cofactor evidence="1">
        <name>pyridoxal 5'-phosphate</name>
        <dbReference type="ChEBI" id="CHEBI:597326"/>
    </cofactor>
</comment>
<keyword evidence="7" id="KW-0804">Transcription</keyword>
<evidence type="ECO:0000259" key="8">
    <source>
        <dbReference type="PROSITE" id="PS50949"/>
    </source>
</evidence>
<dbReference type="CDD" id="cd07377">
    <property type="entry name" value="WHTH_GntR"/>
    <property type="match status" value="1"/>
</dbReference>
<proteinExistence type="inferred from homology"/>
<evidence type="ECO:0000313" key="10">
    <source>
        <dbReference type="Proteomes" id="UP001595752"/>
    </source>
</evidence>
<dbReference type="EMBL" id="JBHRZT010000044">
    <property type="protein sequence ID" value="MFC3883969.1"/>
    <property type="molecule type" value="Genomic_DNA"/>
</dbReference>
<dbReference type="PRINTS" id="PR00035">
    <property type="entry name" value="HTHGNTR"/>
</dbReference>
<dbReference type="InterPro" id="IPR051446">
    <property type="entry name" value="HTH_trans_reg/aminotransferase"/>
</dbReference>
<dbReference type="InterPro" id="IPR015424">
    <property type="entry name" value="PyrdxlP-dep_Trfase"/>
</dbReference>
<evidence type="ECO:0000256" key="4">
    <source>
        <dbReference type="ARBA" id="ARBA00022898"/>
    </source>
</evidence>
<dbReference type="InterPro" id="IPR000524">
    <property type="entry name" value="Tscrpt_reg_HTH_GntR"/>
</dbReference>
<keyword evidence="4" id="KW-0663">Pyridoxal phosphate</keyword>
<dbReference type="InterPro" id="IPR015421">
    <property type="entry name" value="PyrdxlP-dep_Trfase_major"/>
</dbReference>
<dbReference type="Gene3D" id="3.40.640.10">
    <property type="entry name" value="Type I PLP-dependent aspartate aminotransferase-like (Major domain)"/>
    <property type="match status" value="1"/>
</dbReference>
<dbReference type="InterPro" id="IPR036390">
    <property type="entry name" value="WH_DNA-bd_sf"/>
</dbReference>
<evidence type="ECO:0000256" key="5">
    <source>
        <dbReference type="ARBA" id="ARBA00023015"/>
    </source>
</evidence>